<evidence type="ECO:0000256" key="3">
    <source>
        <dbReference type="SAM" id="SignalP"/>
    </source>
</evidence>
<comment type="caution">
    <text evidence="4">The sequence shown here is derived from an EMBL/GenBank/DDBJ whole genome shotgun (WGS) entry which is preliminary data.</text>
</comment>
<protein>
    <recommendedName>
        <fullName evidence="6">Oplophorus-luciferin 2-monooxygenase non-catalytic subunit</fullName>
    </recommendedName>
</protein>
<feature type="chain" id="PRO_5042998138" description="Oplophorus-luciferin 2-monooxygenase non-catalytic subunit" evidence="3">
    <location>
        <begin position="21"/>
        <end position="364"/>
    </location>
</feature>
<feature type="signal peptide" evidence="3">
    <location>
        <begin position="1"/>
        <end position="20"/>
    </location>
</feature>
<dbReference type="EMBL" id="JAXCGZ010002542">
    <property type="protein sequence ID" value="KAK7083790.1"/>
    <property type="molecule type" value="Genomic_DNA"/>
</dbReference>
<dbReference type="InterPro" id="IPR001611">
    <property type="entry name" value="Leu-rich_rpt"/>
</dbReference>
<dbReference type="SUPFAM" id="SSF52058">
    <property type="entry name" value="L domain-like"/>
    <property type="match status" value="1"/>
</dbReference>
<keyword evidence="1" id="KW-0433">Leucine-rich repeat</keyword>
<dbReference type="PANTHER" id="PTHR24366:SF96">
    <property type="entry name" value="LEUCINE RICH REPEAT CONTAINING 53"/>
    <property type="match status" value="1"/>
</dbReference>
<keyword evidence="2" id="KW-0677">Repeat</keyword>
<dbReference type="Pfam" id="PF13855">
    <property type="entry name" value="LRR_8"/>
    <property type="match status" value="1"/>
</dbReference>
<dbReference type="InterPro" id="IPR026906">
    <property type="entry name" value="LRR_5"/>
</dbReference>
<dbReference type="PANTHER" id="PTHR24366">
    <property type="entry name" value="IG(IMMUNOGLOBULIN) AND LRR(LEUCINE RICH REPEAT) DOMAINS"/>
    <property type="match status" value="1"/>
</dbReference>
<organism evidence="4 5">
    <name type="scientific">Halocaridina rubra</name>
    <name type="common">Hawaiian red shrimp</name>
    <dbReference type="NCBI Taxonomy" id="373956"/>
    <lineage>
        <taxon>Eukaryota</taxon>
        <taxon>Metazoa</taxon>
        <taxon>Ecdysozoa</taxon>
        <taxon>Arthropoda</taxon>
        <taxon>Crustacea</taxon>
        <taxon>Multicrustacea</taxon>
        <taxon>Malacostraca</taxon>
        <taxon>Eumalacostraca</taxon>
        <taxon>Eucarida</taxon>
        <taxon>Decapoda</taxon>
        <taxon>Pleocyemata</taxon>
        <taxon>Caridea</taxon>
        <taxon>Atyoidea</taxon>
        <taxon>Atyidae</taxon>
        <taxon>Halocaridina</taxon>
    </lineage>
</organism>
<keyword evidence="3" id="KW-0732">Signal</keyword>
<keyword evidence="5" id="KW-1185">Reference proteome</keyword>
<gene>
    <name evidence="4" type="ORF">SK128_003835</name>
</gene>
<dbReference type="AlphaFoldDB" id="A0AAN8XG41"/>
<evidence type="ECO:0000313" key="4">
    <source>
        <dbReference type="EMBL" id="KAK7083790.1"/>
    </source>
</evidence>
<proteinExistence type="predicted"/>
<dbReference type="Proteomes" id="UP001381693">
    <property type="component" value="Unassembled WGS sequence"/>
</dbReference>
<dbReference type="InterPro" id="IPR032675">
    <property type="entry name" value="LRR_dom_sf"/>
</dbReference>
<name>A0AAN8XG41_HALRR</name>
<evidence type="ECO:0000313" key="5">
    <source>
        <dbReference type="Proteomes" id="UP001381693"/>
    </source>
</evidence>
<accession>A0AAN8XG41</accession>
<sequence length="364" mass="40786">MAELLVITTLIIISASLTSCYFTEKVRVKPPIAPNEWPCPLAEELTPCICTADQNYNLFMDCSNATTIDELADALNNATFPFYIFLEMTIDQENIANKLNTIKHYAFGALTFERINIHNTDIFSIDENVFSLSYETLKYLDLSKNALADFPFETISNYHILDSLIVSDNKFVDLPQITSSTLKTLKVDGNANLRFQDFVFRDAPALHTISMSSINLQSLPTDIFSTLANIEVINLSGNDLVELEVDSFNPPGNPILSLTLSNNMINFVRPNATNGLNSACSFYFGGNDVIDLEQETWQSVFDQAYEGSLDFTGNPLRCGCDIAWIMLDPTDKYRPLITETTNCQSGEQLISLDKNFFTMHCPQN</sequence>
<evidence type="ECO:0008006" key="6">
    <source>
        <dbReference type="Google" id="ProtNLM"/>
    </source>
</evidence>
<reference evidence="4 5" key="1">
    <citation type="submission" date="2023-11" db="EMBL/GenBank/DDBJ databases">
        <title>Halocaridina rubra genome assembly.</title>
        <authorList>
            <person name="Smith C."/>
        </authorList>
    </citation>
    <scope>NUCLEOTIDE SEQUENCE [LARGE SCALE GENOMIC DNA]</scope>
    <source>
        <strain evidence="4">EP-1</strain>
        <tissue evidence="4">Whole</tissue>
    </source>
</reference>
<dbReference type="Pfam" id="PF13306">
    <property type="entry name" value="LRR_5"/>
    <property type="match status" value="1"/>
</dbReference>
<evidence type="ECO:0000256" key="1">
    <source>
        <dbReference type="ARBA" id="ARBA00022614"/>
    </source>
</evidence>
<dbReference type="Gene3D" id="3.80.10.10">
    <property type="entry name" value="Ribonuclease Inhibitor"/>
    <property type="match status" value="3"/>
</dbReference>
<evidence type="ECO:0000256" key="2">
    <source>
        <dbReference type="ARBA" id="ARBA00022737"/>
    </source>
</evidence>